<protein>
    <submittedName>
        <fullName evidence="6">N-terminal domain-containing protein</fullName>
    </submittedName>
</protein>
<evidence type="ECO:0000256" key="1">
    <source>
        <dbReference type="ARBA" id="ARBA00022448"/>
    </source>
</evidence>
<feature type="non-terminal residue" evidence="6">
    <location>
        <position position="269"/>
    </location>
</feature>
<evidence type="ECO:0000313" key="7">
    <source>
        <dbReference type="Proteomes" id="UP000221165"/>
    </source>
</evidence>
<dbReference type="GO" id="GO:0006895">
    <property type="term" value="P:Golgi to endosome transport"/>
    <property type="evidence" value="ECO:0007669"/>
    <property type="project" value="InterPro"/>
</dbReference>
<proteinExistence type="inferred from homology"/>
<dbReference type="InterPro" id="IPR040314">
    <property type="entry name" value="DOP1"/>
</dbReference>
<feature type="compositionally biased region" description="Low complexity" evidence="4">
    <location>
        <begin position="81"/>
        <end position="90"/>
    </location>
</feature>
<dbReference type="GO" id="GO:0005768">
    <property type="term" value="C:endosome"/>
    <property type="evidence" value="ECO:0007669"/>
    <property type="project" value="TreeGrafter"/>
</dbReference>
<feature type="region of interest" description="Disordered" evidence="4">
    <location>
        <begin position="1"/>
        <end position="127"/>
    </location>
</feature>
<dbReference type="GO" id="GO:0015031">
    <property type="term" value="P:protein transport"/>
    <property type="evidence" value="ECO:0007669"/>
    <property type="project" value="UniProtKB-KW"/>
</dbReference>
<dbReference type="GeneID" id="94432699"/>
<dbReference type="EMBL" id="MIGC01005570">
    <property type="protein sequence ID" value="PHJ16807.1"/>
    <property type="molecule type" value="Genomic_DNA"/>
</dbReference>
<evidence type="ECO:0000256" key="2">
    <source>
        <dbReference type="ARBA" id="ARBA00022927"/>
    </source>
</evidence>
<feature type="domain" description="DOP1 N-terminal" evidence="5">
    <location>
        <begin position="128"/>
        <end position="269"/>
    </location>
</feature>
<gene>
    <name evidence="6" type="ORF">CSUI_009372</name>
</gene>
<dbReference type="Pfam" id="PF04118">
    <property type="entry name" value="Dopey_N"/>
    <property type="match status" value="1"/>
</dbReference>
<feature type="compositionally biased region" description="Low complexity" evidence="4">
    <location>
        <begin position="51"/>
        <end position="61"/>
    </location>
</feature>
<dbReference type="GO" id="GO:0005829">
    <property type="term" value="C:cytosol"/>
    <property type="evidence" value="ECO:0007669"/>
    <property type="project" value="GOC"/>
</dbReference>
<keyword evidence="7" id="KW-1185">Reference proteome</keyword>
<dbReference type="Proteomes" id="UP000221165">
    <property type="component" value="Unassembled WGS sequence"/>
</dbReference>
<dbReference type="InterPro" id="IPR007249">
    <property type="entry name" value="DOP1_N"/>
</dbReference>
<accession>A0A2C6KGY6</accession>
<evidence type="ECO:0000256" key="4">
    <source>
        <dbReference type="SAM" id="MobiDB-lite"/>
    </source>
</evidence>
<dbReference type="VEuPathDB" id="ToxoDB:CSUI_009372"/>
<dbReference type="PANTHER" id="PTHR14042">
    <property type="entry name" value="DOPEY-RELATED"/>
    <property type="match status" value="1"/>
</dbReference>
<dbReference type="RefSeq" id="XP_067918532.1">
    <property type="nucleotide sequence ID" value="XM_068069488.1"/>
</dbReference>
<keyword evidence="1" id="KW-0813">Transport</keyword>
<reference evidence="6 7" key="1">
    <citation type="journal article" date="2017" name="Int. J. Parasitol.">
        <title>The genome of the protozoan parasite Cystoisospora suis and a reverse vaccinology approach to identify vaccine candidates.</title>
        <authorList>
            <person name="Palmieri N."/>
            <person name="Shrestha A."/>
            <person name="Ruttkowski B."/>
            <person name="Beck T."/>
            <person name="Vogl C."/>
            <person name="Tomley F."/>
            <person name="Blake D.P."/>
            <person name="Joachim A."/>
        </authorList>
    </citation>
    <scope>NUCLEOTIDE SEQUENCE [LARGE SCALE GENOMIC DNA]</scope>
    <source>
        <strain evidence="6 7">Wien I</strain>
    </source>
</reference>
<feature type="compositionally biased region" description="Low complexity" evidence="4">
    <location>
        <begin position="15"/>
        <end position="31"/>
    </location>
</feature>
<dbReference type="GO" id="GO:0005802">
    <property type="term" value="C:trans-Golgi network"/>
    <property type="evidence" value="ECO:0007669"/>
    <property type="project" value="TreeGrafter"/>
</dbReference>
<comment type="similarity">
    <text evidence="3">Belongs to the DOP1 family.</text>
</comment>
<keyword evidence="2" id="KW-0653">Protein transport</keyword>
<dbReference type="OrthoDB" id="297643at2759"/>
<name>A0A2C6KGY6_9APIC</name>
<evidence type="ECO:0000313" key="6">
    <source>
        <dbReference type="EMBL" id="PHJ16807.1"/>
    </source>
</evidence>
<evidence type="ECO:0000259" key="5">
    <source>
        <dbReference type="Pfam" id="PF04118"/>
    </source>
</evidence>
<sequence>MSETTPQATSPPSPSSSSALSSPPLSSPSAAGPDVGSAQVRSPDPSKKSRISSSSSSPSSRSRNETGDDQSISETCQGKKPLSSSSSPPLHHGGVSTRKPSPSSPPVSTATTPPPPPPSVTPIAWDSQEVRRYEGEVLTVLHTFDRAKEWADLNNCLQKLLRVFSHPAAAVSSSYAPFSTLGTPPFFPFVPHKAVVAKRLAQCLNPLLPSGVHTRALETYAAIFERIGPDGLSKDLATYSAGLLPFFQDGATHVKPLFLDLINAYYLPL</sequence>
<evidence type="ECO:0000256" key="3">
    <source>
        <dbReference type="ARBA" id="ARBA00046326"/>
    </source>
</evidence>
<dbReference type="PANTHER" id="PTHR14042:SF24">
    <property type="entry name" value="PROTEIN DOPEY-1 HOMOLOG"/>
    <property type="match status" value="1"/>
</dbReference>
<dbReference type="AlphaFoldDB" id="A0A2C6KGY6"/>
<comment type="caution">
    <text evidence="6">The sequence shown here is derived from an EMBL/GenBank/DDBJ whole genome shotgun (WGS) entry which is preliminary data.</text>
</comment>
<organism evidence="6 7">
    <name type="scientific">Cystoisospora suis</name>
    <dbReference type="NCBI Taxonomy" id="483139"/>
    <lineage>
        <taxon>Eukaryota</taxon>
        <taxon>Sar</taxon>
        <taxon>Alveolata</taxon>
        <taxon>Apicomplexa</taxon>
        <taxon>Conoidasida</taxon>
        <taxon>Coccidia</taxon>
        <taxon>Eucoccidiorida</taxon>
        <taxon>Eimeriorina</taxon>
        <taxon>Sarcocystidae</taxon>
        <taxon>Cystoisospora</taxon>
    </lineage>
</organism>